<evidence type="ECO:0000313" key="4">
    <source>
        <dbReference type="Proteomes" id="UP000298781"/>
    </source>
</evidence>
<feature type="chain" id="PRO_5020983520" evidence="1">
    <location>
        <begin position="23"/>
        <end position="350"/>
    </location>
</feature>
<organism evidence="3 4">
    <name type="scientific">Phreatobacter stygius</name>
    <dbReference type="NCBI Taxonomy" id="1940610"/>
    <lineage>
        <taxon>Bacteria</taxon>
        <taxon>Pseudomonadati</taxon>
        <taxon>Pseudomonadota</taxon>
        <taxon>Alphaproteobacteria</taxon>
        <taxon>Hyphomicrobiales</taxon>
        <taxon>Phreatobacteraceae</taxon>
        <taxon>Phreatobacter</taxon>
    </lineage>
</organism>
<proteinExistence type="predicted"/>
<dbReference type="PIRSF" id="PIRSF028415">
    <property type="entry name" value="UCP028415"/>
    <property type="match status" value="1"/>
</dbReference>
<gene>
    <name evidence="3" type="ORF">E8M01_21870</name>
</gene>
<accession>A0A4D7BB03</accession>
<name>A0A4D7BB03_9HYPH</name>
<keyword evidence="4" id="KW-1185">Reference proteome</keyword>
<dbReference type="AlphaFoldDB" id="A0A4D7BB03"/>
<evidence type="ECO:0000313" key="3">
    <source>
        <dbReference type="EMBL" id="QCI66646.1"/>
    </source>
</evidence>
<dbReference type="Proteomes" id="UP000298781">
    <property type="component" value="Chromosome"/>
</dbReference>
<feature type="signal peptide" evidence="1">
    <location>
        <begin position="1"/>
        <end position="22"/>
    </location>
</feature>
<evidence type="ECO:0000259" key="2">
    <source>
        <dbReference type="Pfam" id="PF10030"/>
    </source>
</evidence>
<dbReference type="KEGG" id="pstg:E8M01_21870"/>
<dbReference type="InterPro" id="IPR019262">
    <property type="entry name" value="DUF2272"/>
</dbReference>
<evidence type="ECO:0000256" key="1">
    <source>
        <dbReference type="SAM" id="SignalP"/>
    </source>
</evidence>
<dbReference type="OrthoDB" id="3078754at2"/>
<protein>
    <submittedName>
        <fullName evidence="3">DUF2272 domain-containing protein</fullName>
    </submittedName>
</protein>
<reference evidence="3 4" key="1">
    <citation type="submission" date="2019-04" db="EMBL/GenBank/DDBJ databases">
        <title>Phreatobacter aquaticus sp. nov.</title>
        <authorList>
            <person name="Choi A."/>
        </authorList>
    </citation>
    <scope>NUCLEOTIDE SEQUENCE [LARGE SCALE GENOMIC DNA]</scope>
    <source>
        <strain evidence="3 4">KCTC 52518</strain>
    </source>
</reference>
<feature type="domain" description="DUF2272" evidence="2">
    <location>
        <begin position="167"/>
        <end position="342"/>
    </location>
</feature>
<dbReference type="Pfam" id="PF10030">
    <property type="entry name" value="DUF2272"/>
    <property type="match status" value="1"/>
</dbReference>
<sequence>MIRARPIATMLVISSLTAGASAQPFAPAETLAIDRLCLTTAAHPPSPLGLEIAATAIREHQAFGGHVIDRDGRMLRFGAVEADAFRDEAAGRGVPWRQVLRYWEALGPTDQSALQVRRFPGLADNAGASQPGDLKPLGELLDGLAQSSLPTPEREALVQAAIRSGLVDVPWSAAFVSHVVLTAGAARARFAAAIAHLDYVSEAARRSRDEAAGQASASFYRACDPRRTPMRPGDLLCMHRHAAAEIDLLKLTGPLFPGLAAGLARGERPVWNLHCDIVTGWDRQSRTATIIGGNVLQSVARRELRTDRRGALARARSGPACLDNREPGPLCRPESAPWFVLLQATDEPAP</sequence>
<dbReference type="EMBL" id="CP039690">
    <property type="protein sequence ID" value="QCI66646.1"/>
    <property type="molecule type" value="Genomic_DNA"/>
</dbReference>
<dbReference type="InterPro" id="IPR014545">
    <property type="entry name" value="UCP028415"/>
</dbReference>
<keyword evidence="1" id="KW-0732">Signal</keyword>